<evidence type="ECO:0000313" key="1">
    <source>
        <dbReference type="EMBL" id="GAA1663898.1"/>
    </source>
</evidence>
<keyword evidence="2" id="KW-1185">Reference proteome</keyword>
<sequence length="74" mass="7848">MRTTLSIDDDVLAAAKQFADSRGITLGEAISQLARATLTERRRFDTRNGIVLLPAGSGTAATLDDVNALRDDAS</sequence>
<dbReference type="RefSeq" id="WP_344051267.1">
    <property type="nucleotide sequence ID" value="NZ_BAAAPK010000001.1"/>
</dbReference>
<organism evidence="1 2">
    <name type="scientific">Microbacterium lacus</name>
    <dbReference type="NCBI Taxonomy" id="415217"/>
    <lineage>
        <taxon>Bacteria</taxon>
        <taxon>Bacillati</taxon>
        <taxon>Actinomycetota</taxon>
        <taxon>Actinomycetes</taxon>
        <taxon>Micrococcales</taxon>
        <taxon>Microbacteriaceae</taxon>
        <taxon>Microbacterium</taxon>
    </lineage>
</organism>
<comment type="caution">
    <text evidence="1">The sequence shown here is derived from an EMBL/GenBank/DDBJ whole genome shotgun (WGS) entry which is preliminary data.</text>
</comment>
<proteinExistence type="predicted"/>
<evidence type="ECO:0008006" key="3">
    <source>
        <dbReference type="Google" id="ProtNLM"/>
    </source>
</evidence>
<reference evidence="1 2" key="1">
    <citation type="journal article" date="2019" name="Int. J. Syst. Evol. Microbiol.">
        <title>The Global Catalogue of Microorganisms (GCM) 10K type strain sequencing project: providing services to taxonomists for standard genome sequencing and annotation.</title>
        <authorList>
            <consortium name="The Broad Institute Genomics Platform"/>
            <consortium name="The Broad Institute Genome Sequencing Center for Infectious Disease"/>
            <person name="Wu L."/>
            <person name="Ma J."/>
        </authorList>
    </citation>
    <scope>NUCLEOTIDE SEQUENCE [LARGE SCALE GENOMIC DNA]</scope>
    <source>
        <strain evidence="1 2">JCM 15575</strain>
    </source>
</reference>
<accession>A0ABN2G1T6</accession>
<protein>
    <recommendedName>
        <fullName evidence="3">CopG family transcriptional regulator</fullName>
    </recommendedName>
</protein>
<dbReference type="Proteomes" id="UP001500596">
    <property type="component" value="Unassembled WGS sequence"/>
</dbReference>
<name>A0ABN2G1T6_9MICO</name>
<evidence type="ECO:0000313" key="2">
    <source>
        <dbReference type="Proteomes" id="UP001500596"/>
    </source>
</evidence>
<gene>
    <name evidence="1" type="ORF">GCM10009807_05010</name>
</gene>
<dbReference type="EMBL" id="BAAAPK010000001">
    <property type="protein sequence ID" value="GAA1663898.1"/>
    <property type="molecule type" value="Genomic_DNA"/>
</dbReference>